<evidence type="ECO:0000256" key="9">
    <source>
        <dbReference type="PROSITE-ProRule" id="PRU00175"/>
    </source>
</evidence>
<keyword evidence="7" id="KW-0862">Zinc</keyword>
<dbReference type="CDD" id="cd16456">
    <property type="entry name" value="RING-H2_APC11"/>
    <property type="match status" value="1"/>
</dbReference>
<organism evidence="12">
    <name type="scientific">Phaffia rhodozyma</name>
    <name type="common">Yeast</name>
    <name type="synonym">Xanthophyllomyces dendrorhous</name>
    <dbReference type="NCBI Taxonomy" id="264483"/>
    <lineage>
        <taxon>Eukaryota</taxon>
        <taxon>Fungi</taxon>
        <taxon>Dikarya</taxon>
        <taxon>Basidiomycota</taxon>
        <taxon>Agaricomycotina</taxon>
        <taxon>Tremellomycetes</taxon>
        <taxon>Cystofilobasidiales</taxon>
        <taxon>Mrakiaceae</taxon>
        <taxon>Phaffia</taxon>
    </lineage>
</organism>
<reference evidence="12" key="1">
    <citation type="submission" date="2014-08" db="EMBL/GenBank/DDBJ databases">
        <authorList>
            <person name="Sharma Rahul"/>
            <person name="Thines Marco"/>
        </authorList>
    </citation>
    <scope>NUCLEOTIDE SEQUENCE</scope>
</reference>
<evidence type="ECO:0000256" key="2">
    <source>
        <dbReference type="ARBA" id="ARBA00022618"/>
    </source>
</evidence>
<feature type="compositionally biased region" description="Basic and acidic residues" evidence="10">
    <location>
        <begin position="141"/>
        <end position="155"/>
    </location>
</feature>
<evidence type="ECO:0000259" key="11">
    <source>
        <dbReference type="PROSITE" id="PS50089"/>
    </source>
</evidence>
<dbReference type="EMBL" id="LN483157">
    <property type="protein sequence ID" value="CED83582.1"/>
    <property type="molecule type" value="Genomic_DNA"/>
</dbReference>
<dbReference type="InterPro" id="IPR024991">
    <property type="entry name" value="RING-H2_APC11"/>
</dbReference>
<evidence type="ECO:0000256" key="10">
    <source>
        <dbReference type="SAM" id="MobiDB-lite"/>
    </source>
</evidence>
<keyword evidence="4 9" id="KW-0863">Zinc-finger</keyword>
<evidence type="ECO:0000256" key="8">
    <source>
        <dbReference type="ARBA" id="ARBA00023306"/>
    </source>
</evidence>
<evidence type="ECO:0000256" key="3">
    <source>
        <dbReference type="ARBA" id="ARBA00022723"/>
    </source>
</evidence>
<evidence type="ECO:0000256" key="5">
    <source>
        <dbReference type="ARBA" id="ARBA00022776"/>
    </source>
</evidence>
<keyword evidence="6" id="KW-0833">Ubl conjugation pathway</keyword>
<keyword evidence="5" id="KW-0498">Mitosis</keyword>
<dbReference type="FunFam" id="3.30.40.10:FF:000469">
    <property type="entry name" value="Anaphase-promoting complex subunit 11"/>
    <property type="match status" value="1"/>
</dbReference>
<feature type="region of interest" description="Disordered" evidence="10">
    <location>
        <begin position="19"/>
        <end position="47"/>
    </location>
</feature>
<keyword evidence="8" id="KW-0131">Cell cycle</keyword>
<dbReference type="AlphaFoldDB" id="A0A0F7SND6"/>
<dbReference type="Pfam" id="PF12861">
    <property type="entry name" value="zf-ANAPC11"/>
    <property type="match status" value="1"/>
</dbReference>
<feature type="domain" description="RING-type" evidence="11">
    <location>
        <begin position="61"/>
        <end position="104"/>
    </location>
</feature>
<feature type="compositionally biased region" description="Acidic residues" evidence="10">
    <location>
        <begin position="34"/>
        <end position="47"/>
    </location>
</feature>
<proteinExistence type="predicted"/>
<feature type="region of interest" description="Disordered" evidence="10">
    <location>
        <begin position="96"/>
        <end position="155"/>
    </location>
</feature>
<evidence type="ECO:0000256" key="1">
    <source>
        <dbReference type="ARBA" id="ARBA00013928"/>
    </source>
</evidence>
<accession>A0A0F7SND6</accession>
<protein>
    <recommendedName>
        <fullName evidence="1">Anaphase-promoting complex subunit 11</fullName>
    </recommendedName>
</protein>
<feature type="compositionally biased region" description="Polar residues" evidence="10">
    <location>
        <begin position="23"/>
        <end position="33"/>
    </location>
</feature>
<dbReference type="GO" id="GO:0005680">
    <property type="term" value="C:anaphase-promoting complex"/>
    <property type="evidence" value="ECO:0007669"/>
    <property type="project" value="InterPro"/>
</dbReference>
<name>A0A0F7SND6_PHARH</name>
<feature type="compositionally biased region" description="Low complexity" evidence="10">
    <location>
        <begin position="115"/>
        <end position="133"/>
    </location>
</feature>
<evidence type="ECO:0000256" key="7">
    <source>
        <dbReference type="ARBA" id="ARBA00022833"/>
    </source>
</evidence>
<dbReference type="GO" id="GO:0097602">
    <property type="term" value="F:cullin family protein binding"/>
    <property type="evidence" value="ECO:0007669"/>
    <property type="project" value="InterPro"/>
</dbReference>
<dbReference type="PANTHER" id="PTHR11210">
    <property type="entry name" value="RING BOX"/>
    <property type="match status" value="1"/>
</dbReference>
<keyword evidence="2" id="KW-0132">Cell division</keyword>
<dbReference type="PROSITE" id="PS50089">
    <property type="entry name" value="ZF_RING_2"/>
    <property type="match status" value="1"/>
</dbReference>
<dbReference type="SUPFAM" id="SSF57850">
    <property type="entry name" value="RING/U-box"/>
    <property type="match status" value="1"/>
</dbReference>
<keyword evidence="3" id="KW-0479">Metal-binding</keyword>
<dbReference type="InterPro" id="IPR013083">
    <property type="entry name" value="Znf_RING/FYVE/PHD"/>
</dbReference>
<sequence>MKVQFKNWQAVAAWRWDIKTDTSDQPSYPTYNNEGDDDDEEEDEEEEDVCGICRLAFDSTCPECKIPGDDCPLMWGQCTHVFHMHCVLKWLDTESSKNQCPMDRRPWVTAERNDPASSPMSESPPQSPPSQHHSALHLHQHQQEQEHRYQQHQQE</sequence>
<evidence type="ECO:0000313" key="12">
    <source>
        <dbReference type="EMBL" id="CED83582.1"/>
    </source>
</evidence>
<dbReference type="GO" id="GO:0008270">
    <property type="term" value="F:zinc ion binding"/>
    <property type="evidence" value="ECO:0007669"/>
    <property type="project" value="UniProtKB-KW"/>
</dbReference>
<dbReference type="GO" id="GO:0051301">
    <property type="term" value="P:cell division"/>
    <property type="evidence" value="ECO:0007669"/>
    <property type="project" value="UniProtKB-KW"/>
</dbReference>
<evidence type="ECO:0000256" key="6">
    <source>
        <dbReference type="ARBA" id="ARBA00022786"/>
    </source>
</evidence>
<dbReference type="InterPro" id="IPR001841">
    <property type="entry name" value="Znf_RING"/>
</dbReference>
<dbReference type="GO" id="GO:0031145">
    <property type="term" value="P:anaphase-promoting complex-dependent catabolic process"/>
    <property type="evidence" value="ECO:0007669"/>
    <property type="project" value="InterPro"/>
</dbReference>
<dbReference type="GO" id="GO:0061630">
    <property type="term" value="F:ubiquitin protein ligase activity"/>
    <property type="evidence" value="ECO:0007669"/>
    <property type="project" value="InterPro"/>
</dbReference>
<dbReference type="InterPro" id="IPR051031">
    <property type="entry name" value="RING-box_E3_Ubiquitin_Ligase"/>
</dbReference>
<feature type="compositionally biased region" description="Basic and acidic residues" evidence="10">
    <location>
        <begin position="102"/>
        <end position="114"/>
    </location>
</feature>
<dbReference type="Gene3D" id="3.30.40.10">
    <property type="entry name" value="Zinc/RING finger domain, C3HC4 (zinc finger)"/>
    <property type="match status" value="1"/>
</dbReference>
<evidence type="ECO:0000256" key="4">
    <source>
        <dbReference type="ARBA" id="ARBA00022771"/>
    </source>
</evidence>